<reference evidence="3" key="1">
    <citation type="journal article" date="2016" name="Genome Announc.">
        <title>Draft genome sequences of fungus Aspergillus calidoustus.</title>
        <authorList>
            <person name="Horn F."/>
            <person name="Linde J."/>
            <person name="Mattern D.J."/>
            <person name="Walther G."/>
            <person name="Guthke R."/>
            <person name="Scherlach K."/>
            <person name="Martin K."/>
            <person name="Brakhage A.A."/>
            <person name="Petzke L."/>
            <person name="Valiante V."/>
        </authorList>
    </citation>
    <scope>NUCLEOTIDE SEQUENCE [LARGE SCALE GENOMIC DNA]</scope>
    <source>
        <strain evidence="3">SF006504</strain>
    </source>
</reference>
<dbReference type="OrthoDB" id="194358at2759"/>
<name>A0A0U5FMZ4_ASPCI</name>
<evidence type="ECO:0000313" key="2">
    <source>
        <dbReference type="EMBL" id="CEL00651.1"/>
    </source>
</evidence>
<gene>
    <name evidence="2" type="ORF">ASPCAL00249</name>
</gene>
<protein>
    <recommendedName>
        <fullName evidence="1">Clr5 domain-containing protein</fullName>
    </recommendedName>
</protein>
<evidence type="ECO:0000259" key="1">
    <source>
        <dbReference type="Pfam" id="PF14420"/>
    </source>
</evidence>
<keyword evidence="3" id="KW-1185">Reference proteome</keyword>
<dbReference type="AlphaFoldDB" id="A0A0U5FMZ4"/>
<dbReference type="Proteomes" id="UP000054771">
    <property type="component" value="Unassembled WGS sequence"/>
</dbReference>
<evidence type="ECO:0000313" key="3">
    <source>
        <dbReference type="Proteomes" id="UP000054771"/>
    </source>
</evidence>
<dbReference type="PANTHER" id="PTHR38788">
    <property type="entry name" value="CLR5 DOMAIN-CONTAINING PROTEIN"/>
    <property type="match status" value="1"/>
</dbReference>
<dbReference type="EMBL" id="CDMC01000001">
    <property type="protein sequence ID" value="CEL00651.1"/>
    <property type="molecule type" value="Genomic_DNA"/>
</dbReference>
<proteinExistence type="predicted"/>
<organism evidence="2 3">
    <name type="scientific">Aspergillus calidoustus</name>
    <dbReference type="NCBI Taxonomy" id="454130"/>
    <lineage>
        <taxon>Eukaryota</taxon>
        <taxon>Fungi</taxon>
        <taxon>Dikarya</taxon>
        <taxon>Ascomycota</taxon>
        <taxon>Pezizomycotina</taxon>
        <taxon>Eurotiomycetes</taxon>
        <taxon>Eurotiomycetidae</taxon>
        <taxon>Eurotiales</taxon>
        <taxon>Aspergillaceae</taxon>
        <taxon>Aspergillus</taxon>
        <taxon>Aspergillus subgen. Nidulantes</taxon>
    </lineage>
</organism>
<sequence length="138" mass="16611">MPRTKEEQLHWEGHRDELRSLWLDQRWTAEQIQGHMSQRHGFCRSIPQYTRQFQKWGFQKNSKGETWKFVFKRREKRKREGKDPGQVWRNGKHIPEEKVRKEISRHVPLLSQYWDSGEAGVYPSNLSSRVSMLIGSFS</sequence>
<dbReference type="OMA" id="TEKQYIR"/>
<dbReference type="Pfam" id="PF14420">
    <property type="entry name" value="Clr5"/>
    <property type="match status" value="1"/>
</dbReference>
<feature type="domain" description="Clr5" evidence="1">
    <location>
        <begin position="10"/>
        <end position="60"/>
    </location>
</feature>
<dbReference type="PANTHER" id="PTHR38788:SF3">
    <property type="entry name" value="CLR5 DOMAIN-CONTAINING PROTEIN"/>
    <property type="match status" value="1"/>
</dbReference>
<dbReference type="InterPro" id="IPR025676">
    <property type="entry name" value="Clr5_dom"/>
</dbReference>
<accession>A0A0U5FMZ4</accession>